<evidence type="ECO:0000313" key="2">
    <source>
        <dbReference type="Proteomes" id="UP001163603"/>
    </source>
</evidence>
<dbReference type="Proteomes" id="UP001163603">
    <property type="component" value="Chromosome 8"/>
</dbReference>
<reference evidence="2" key="1">
    <citation type="journal article" date="2023" name="G3 (Bethesda)">
        <title>Genome assembly and association tests identify interacting loci associated with vigor, precocity, and sex in interspecific pistachio rootstocks.</title>
        <authorList>
            <person name="Palmer W."/>
            <person name="Jacygrad E."/>
            <person name="Sagayaradj S."/>
            <person name="Cavanaugh K."/>
            <person name="Han R."/>
            <person name="Bertier L."/>
            <person name="Beede B."/>
            <person name="Kafkas S."/>
            <person name="Golino D."/>
            <person name="Preece J."/>
            <person name="Michelmore R."/>
        </authorList>
    </citation>
    <scope>NUCLEOTIDE SEQUENCE [LARGE SCALE GENOMIC DNA]</scope>
</reference>
<proteinExistence type="predicted"/>
<protein>
    <submittedName>
        <fullName evidence="1">Uncharacterized protein</fullName>
    </submittedName>
</protein>
<keyword evidence="2" id="KW-1185">Reference proteome</keyword>
<name>A0ACC0Y931_9ROSI</name>
<sequence length="452" mass="49550">MSEAKRSQKHIAVLTFPFTSHVPPLLSLIRKLSAAAPDVKFSFFSTAQVNASYFSNDDEFDKIKPFNVDSGLPEGYVRKGDGLPKEEVGFFLKATPGNFQKAIQTAVAETGLEISCLITEAFLWFAAGMAKEMQIPWIPFWISGPQSLLVHFETDNLRQKLGINGPEDRTLEILPGFSKIRAKDIPDGIIYGAIDSPFAIMMQKMAQMLPHATAVATNSFEEFDPIVVNALKSRLPNFLNVGPFILTSSPPQNSDPHGCLEWLNGHEKSSVAYIGFGNAATPPPHEIKALAEALEASRTPFLWSLRGKPEEQLPEGFLERTKDYGKIVPWAPQIQVLAHSSLGVHVTHCGWNSVVESVNGVVPMICRTFFADQGLHLRMVEAEWGIGLEVEGGKFTKDGTMKALRAILCTEQGKIMREKIGVLKQLGVKAVGSEGSSTANFKALVEIITSKN</sequence>
<organism evidence="1 2">
    <name type="scientific">Pistacia integerrima</name>
    <dbReference type="NCBI Taxonomy" id="434235"/>
    <lineage>
        <taxon>Eukaryota</taxon>
        <taxon>Viridiplantae</taxon>
        <taxon>Streptophyta</taxon>
        <taxon>Embryophyta</taxon>
        <taxon>Tracheophyta</taxon>
        <taxon>Spermatophyta</taxon>
        <taxon>Magnoliopsida</taxon>
        <taxon>eudicotyledons</taxon>
        <taxon>Gunneridae</taxon>
        <taxon>Pentapetalae</taxon>
        <taxon>rosids</taxon>
        <taxon>malvids</taxon>
        <taxon>Sapindales</taxon>
        <taxon>Anacardiaceae</taxon>
        <taxon>Pistacia</taxon>
    </lineage>
</organism>
<dbReference type="EMBL" id="CM047743">
    <property type="protein sequence ID" value="KAJ0031507.1"/>
    <property type="molecule type" value="Genomic_DNA"/>
</dbReference>
<evidence type="ECO:0000313" key="1">
    <source>
        <dbReference type="EMBL" id="KAJ0031507.1"/>
    </source>
</evidence>
<gene>
    <name evidence="1" type="ORF">Pint_14204</name>
</gene>
<accession>A0ACC0Y931</accession>
<comment type="caution">
    <text evidence="1">The sequence shown here is derived from an EMBL/GenBank/DDBJ whole genome shotgun (WGS) entry which is preliminary data.</text>
</comment>